<proteinExistence type="inferred from homology"/>
<organism evidence="7 8">
    <name type="scientific">Candidatus Nomurabacteria bacterium GW2011_GWB1_37_5</name>
    <dbReference type="NCBI Taxonomy" id="1618742"/>
    <lineage>
        <taxon>Bacteria</taxon>
        <taxon>Candidatus Nomuraibacteriota</taxon>
    </lineage>
</organism>
<dbReference type="SUPFAM" id="SSF52980">
    <property type="entry name" value="Restriction endonuclease-like"/>
    <property type="match status" value="1"/>
</dbReference>
<dbReference type="InterPro" id="IPR011335">
    <property type="entry name" value="Restrct_endonuc-II-like"/>
</dbReference>
<dbReference type="EMBL" id="LBTF01000034">
    <property type="protein sequence ID" value="KKQ34861.1"/>
    <property type="molecule type" value="Genomic_DNA"/>
</dbReference>
<evidence type="ECO:0000313" key="7">
    <source>
        <dbReference type="EMBL" id="KKQ34861.1"/>
    </source>
</evidence>
<dbReference type="AlphaFoldDB" id="A0A0G0K2J1"/>
<keyword evidence="4 6" id="KW-0378">Hydrolase</keyword>
<evidence type="ECO:0000256" key="6">
    <source>
        <dbReference type="PIRNR" id="PIRNR018267"/>
    </source>
</evidence>
<evidence type="ECO:0000256" key="3">
    <source>
        <dbReference type="ARBA" id="ARBA00022763"/>
    </source>
</evidence>
<protein>
    <recommendedName>
        <fullName evidence="6">Very short patch repair endonuclease</fullName>
        <ecNumber evidence="6">3.1.-.-</ecNumber>
    </recommendedName>
</protein>
<keyword evidence="2 6" id="KW-0255">Endonuclease</keyword>
<comment type="caution">
    <text evidence="7">The sequence shown here is derived from an EMBL/GenBank/DDBJ whole genome shotgun (WGS) entry which is preliminary data.</text>
</comment>
<dbReference type="EC" id="3.1.-.-" evidence="6"/>
<gene>
    <name evidence="7" type="ORF">US50_C0034G0002</name>
</gene>
<sequence length="134" mass="16447">MADNFTRKKRSEIMSKILSKESKIENFIGKILWSEGIRYRRNVRSMFGNPDFTIRKRKIVIFVDSCFWHGCIKHGTIPVSNRKFWKEKIERNKTRDKEVTKHYKKEKWKILRIWEHEIKKNPEKSTKKIIKYFK</sequence>
<keyword evidence="3 6" id="KW-0227">DNA damage</keyword>
<dbReference type="Gene3D" id="3.40.960.10">
    <property type="entry name" value="VSR Endonuclease"/>
    <property type="match status" value="1"/>
</dbReference>
<dbReference type="GO" id="GO:0016787">
    <property type="term" value="F:hydrolase activity"/>
    <property type="evidence" value="ECO:0007669"/>
    <property type="project" value="UniProtKB-KW"/>
</dbReference>
<dbReference type="GO" id="GO:0006298">
    <property type="term" value="P:mismatch repair"/>
    <property type="evidence" value="ECO:0007669"/>
    <property type="project" value="UniProtKB-UniRule"/>
</dbReference>
<comment type="similarity">
    <text evidence="6">Belongs to the vsr family.</text>
</comment>
<dbReference type="GO" id="GO:0004519">
    <property type="term" value="F:endonuclease activity"/>
    <property type="evidence" value="ECO:0007669"/>
    <property type="project" value="UniProtKB-KW"/>
</dbReference>
<name>A0A0G0K2J1_9BACT</name>
<evidence type="ECO:0000256" key="4">
    <source>
        <dbReference type="ARBA" id="ARBA00022801"/>
    </source>
</evidence>
<evidence type="ECO:0000256" key="2">
    <source>
        <dbReference type="ARBA" id="ARBA00022759"/>
    </source>
</evidence>
<evidence type="ECO:0000256" key="1">
    <source>
        <dbReference type="ARBA" id="ARBA00022722"/>
    </source>
</evidence>
<accession>A0A0G0K2J1</accession>
<reference evidence="7 8" key="1">
    <citation type="journal article" date="2015" name="Nature">
        <title>rRNA introns, odd ribosomes, and small enigmatic genomes across a large radiation of phyla.</title>
        <authorList>
            <person name="Brown C.T."/>
            <person name="Hug L.A."/>
            <person name="Thomas B.C."/>
            <person name="Sharon I."/>
            <person name="Castelle C.J."/>
            <person name="Singh A."/>
            <person name="Wilkins M.J."/>
            <person name="Williams K.H."/>
            <person name="Banfield J.F."/>
        </authorList>
    </citation>
    <scope>NUCLEOTIDE SEQUENCE [LARGE SCALE GENOMIC DNA]</scope>
</reference>
<evidence type="ECO:0000313" key="8">
    <source>
        <dbReference type="Proteomes" id="UP000033876"/>
    </source>
</evidence>
<evidence type="ECO:0000256" key="5">
    <source>
        <dbReference type="ARBA" id="ARBA00023204"/>
    </source>
</evidence>
<dbReference type="NCBIfam" id="TIGR00632">
    <property type="entry name" value="vsr"/>
    <property type="match status" value="1"/>
</dbReference>
<keyword evidence="1 6" id="KW-0540">Nuclease</keyword>
<dbReference type="Proteomes" id="UP000033876">
    <property type="component" value="Unassembled WGS sequence"/>
</dbReference>
<keyword evidence="5 6" id="KW-0234">DNA repair</keyword>
<dbReference type="InterPro" id="IPR004603">
    <property type="entry name" value="DNA_mismatch_endonuc_vsr"/>
</dbReference>
<dbReference type="Pfam" id="PF03852">
    <property type="entry name" value="Vsr"/>
    <property type="match status" value="1"/>
</dbReference>
<comment type="function">
    <text evidence="6">May nick specific sequences that contain T:G mispairs resulting from m5C-deamination.</text>
</comment>
<dbReference type="CDD" id="cd00221">
    <property type="entry name" value="Vsr"/>
    <property type="match status" value="1"/>
</dbReference>
<dbReference type="PIRSF" id="PIRSF018267">
    <property type="entry name" value="VSR_endonuc"/>
    <property type="match status" value="1"/>
</dbReference>